<dbReference type="eggNOG" id="arCOG04995">
    <property type="taxonomic scope" value="Archaea"/>
</dbReference>
<feature type="transmembrane region" description="Helical" evidence="1">
    <location>
        <begin position="29"/>
        <end position="50"/>
    </location>
</feature>
<dbReference type="KEGG" id="ast:Asulf_00840"/>
<name>N0BCV6_9EURY</name>
<keyword evidence="1" id="KW-0812">Transmembrane</keyword>
<dbReference type="HOGENOM" id="CLU_3057082_0_0_2"/>
<protein>
    <submittedName>
        <fullName evidence="2">Uncharacterized protein</fullName>
    </submittedName>
</protein>
<dbReference type="AlphaFoldDB" id="N0BCV6"/>
<dbReference type="RefSeq" id="WP_015590446.1">
    <property type="nucleotide sequence ID" value="NC_021169.1"/>
</dbReference>
<evidence type="ECO:0000313" key="3">
    <source>
        <dbReference type="Proteomes" id="UP000013307"/>
    </source>
</evidence>
<reference evidence="2 3" key="1">
    <citation type="journal article" date="2013" name="Genome Announc.">
        <title>Complete Genome Sequence of the Thermophilic and Facultatively Chemolithoautotrophic Sulfate Reducer Archaeoglobus sulfaticallidus Strain PM70-1T.</title>
        <authorList>
            <person name="Stokke R."/>
            <person name="Hocking W.P."/>
            <person name="Steinsbu B.O."/>
            <person name="Steen I.H."/>
        </authorList>
    </citation>
    <scope>NUCLEOTIDE SEQUENCE [LARGE SCALE GENOMIC DNA]</scope>
    <source>
        <strain evidence="2">PM70-1</strain>
    </source>
</reference>
<keyword evidence="1" id="KW-1133">Transmembrane helix</keyword>
<dbReference type="EMBL" id="CP005290">
    <property type="protein sequence ID" value="AGK60848.1"/>
    <property type="molecule type" value="Genomic_DNA"/>
</dbReference>
<evidence type="ECO:0000313" key="2">
    <source>
        <dbReference type="EMBL" id="AGK60848.1"/>
    </source>
</evidence>
<organism evidence="2 3">
    <name type="scientific">Archaeoglobus sulfaticallidus PM70-1</name>
    <dbReference type="NCBI Taxonomy" id="387631"/>
    <lineage>
        <taxon>Archaea</taxon>
        <taxon>Methanobacteriati</taxon>
        <taxon>Methanobacteriota</taxon>
        <taxon>Archaeoglobi</taxon>
        <taxon>Archaeoglobales</taxon>
        <taxon>Archaeoglobaceae</taxon>
        <taxon>Archaeoglobus</taxon>
    </lineage>
</organism>
<keyword evidence="3" id="KW-1185">Reference proteome</keyword>
<sequence length="52" mass="5712">MAAKDLGLAVLAVFSAVMLAYKWLSLYDMVDMGVIFFAGLLSFSIVALILRR</sequence>
<gene>
    <name evidence="2" type="ORF">Asulf_00840</name>
</gene>
<dbReference type="Proteomes" id="UP000013307">
    <property type="component" value="Chromosome"/>
</dbReference>
<dbReference type="OrthoDB" id="135023at2157"/>
<dbReference type="GeneID" id="54768312"/>
<evidence type="ECO:0000256" key="1">
    <source>
        <dbReference type="SAM" id="Phobius"/>
    </source>
</evidence>
<keyword evidence="1" id="KW-0472">Membrane</keyword>
<proteinExistence type="predicted"/>
<accession>N0BCV6</accession>